<keyword evidence="1" id="KW-1133">Transmembrane helix</keyword>
<dbReference type="OrthoDB" id="187787at2"/>
<keyword evidence="3" id="KW-1185">Reference proteome</keyword>
<sequence length="187" mass="20272">MDTFNPYRAPSAPLYVAPVRPRPSGACWREGAVLRVRGEGELPARCVKCNAPVPTPMQRRSYYWHHPALYLLLLVNFLIYLVVALIVRKQLRVAAGLCDAHRRRRRHWLALAWLGTFAGIGTVIAGTGNEHGATILFGFVLLLSTLVAGLIGARILSASRIDADGARFKGCGEAFLAGLPGAEAKTG</sequence>
<accession>A0A371JYL5</accession>
<dbReference type="AlphaFoldDB" id="A0A371JYL5"/>
<keyword evidence="1" id="KW-0812">Transmembrane</keyword>
<keyword evidence="1" id="KW-0472">Membrane</keyword>
<feature type="transmembrane region" description="Helical" evidence="1">
    <location>
        <begin position="68"/>
        <end position="87"/>
    </location>
</feature>
<name>A0A371JYL5_9GAMM</name>
<evidence type="ECO:0000313" key="3">
    <source>
        <dbReference type="Proteomes" id="UP000264492"/>
    </source>
</evidence>
<evidence type="ECO:0000313" key="2">
    <source>
        <dbReference type="EMBL" id="RDZ26724.1"/>
    </source>
</evidence>
<organism evidence="2 3">
    <name type="scientific">Lysobacter silvisoli</name>
    <dbReference type="NCBI Taxonomy" id="2293254"/>
    <lineage>
        <taxon>Bacteria</taxon>
        <taxon>Pseudomonadati</taxon>
        <taxon>Pseudomonadota</taxon>
        <taxon>Gammaproteobacteria</taxon>
        <taxon>Lysobacterales</taxon>
        <taxon>Lysobacteraceae</taxon>
        <taxon>Lysobacter</taxon>
    </lineage>
</organism>
<feature type="transmembrane region" description="Helical" evidence="1">
    <location>
        <begin position="108"/>
        <end position="127"/>
    </location>
</feature>
<dbReference type="EMBL" id="QTSU01000003">
    <property type="protein sequence ID" value="RDZ26724.1"/>
    <property type="molecule type" value="Genomic_DNA"/>
</dbReference>
<comment type="caution">
    <text evidence="2">The sequence shown here is derived from an EMBL/GenBank/DDBJ whole genome shotgun (WGS) entry which is preliminary data.</text>
</comment>
<dbReference type="RefSeq" id="WP_115861031.1">
    <property type="nucleotide sequence ID" value="NZ_QTSU01000003.1"/>
</dbReference>
<proteinExistence type="predicted"/>
<dbReference type="Proteomes" id="UP000264492">
    <property type="component" value="Unassembled WGS sequence"/>
</dbReference>
<feature type="transmembrane region" description="Helical" evidence="1">
    <location>
        <begin position="133"/>
        <end position="153"/>
    </location>
</feature>
<reference evidence="2 3" key="1">
    <citation type="submission" date="2018-08" db="EMBL/GenBank/DDBJ databases">
        <title>Lysobacter sp. zong2l5, whole genome shotgun sequence.</title>
        <authorList>
            <person name="Zhang X."/>
            <person name="Feng G."/>
            <person name="Zhu H."/>
        </authorList>
    </citation>
    <scope>NUCLEOTIDE SEQUENCE [LARGE SCALE GENOMIC DNA]</scope>
    <source>
        <strain evidence="3">zong2l5</strain>
    </source>
</reference>
<evidence type="ECO:0000256" key="1">
    <source>
        <dbReference type="SAM" id="Phobius"/>
    </source>
</evidence>
<protein>
    <submittedName>
        <fullName evidence="2">Uncharacterized protein</fullName>
    </submittedName>
</protein>
<gene>
    <name evidence="2" type="ORF">DX914_17270</name>
</gene>